<reference evidence="1" key="1">
    <citation type="journal article" date="2017" name="Science">
        <title>Giant viruses with an expanded complement of translation system components.</title>
        <authorList>
            <person name="Schulz F."/>
            <person name="Yutin N."/>
            <person name="Ivanova N.N."/>
            <person name="Ortega D.R."/>
            <person name="Lee T.K."/>
            <person name="Vierheilig J."/>
            <person name="Daims H."/>
            <person name="Horn M."/>
            <person name="Wagner M."/>
            <person name="Jensen G.J."/>
            <person name="Kyrpides N.C."/>
            <person name="Koonin E.V."/>
            <person name="Woyke T."/>
        </authorList>
    </citation>
    <scope>NUCLEOTIDE SEQUENCE</scope>
    <source>
        <strain evidence="1">ILV1</strain>
    </source>
</reference>
<sequence length="662" mass="75023">MSLLDEFKWLFTDSDTDIRGNLAAKVLIDKSESKNWLNAVNYEDSSKQGERDDDVHHEITQFVVDTALFHKLLDDSQSLDVNKKQQKVYEKVYARWNSLSDNAKAFYTKYMDLLKKDQTGTWVKADESDYSRAGSDKTNFRLNLKKDTKNGKVLLGLNLPLILLNQSRNIWYEDNTNVLRSAPAAGNQNFLRDTYNNILTRPINALNVNTTRSTQTHFSINTDKLVTRRLFGISEADVVEGELELTDDDALVNLVGRDVVKRDTNGLYVDMNGTKAYLNATDAETRNRLQSAHNCYGTGVNKGNNTNGNVECKRFIFECLLSQDASSLDTCLRDLMTQKDFFKVAVEDIKNIHPVLALRILQQFGFRKYQVHDSTAGMQLWKVESVNHWLENYMTKKFTSQDVSDMIKQNDQYHLLSYLKLVSQYVNANPAILNKHYSGTSDEAVGRLEISALGKALGLSFEVPRDPANRTRADYARLSSNLRLMRTSRMPVFVAGTGRRFLTTPWGSSMTPGVSMLVQRGGGNCNQKDIHIQGQLGATQLEGFVNLALKNLERHGKKLNQKDEERIRMWVQKSREIEKELIRTLCYLDEYNSLLDVLGDYSSARLSQANLQRIVDRQNVLLGKQGSTDEQVMNMLSKLVDLVDDEAVAPMAQVKASDALAN</sequence>
<evidence type="ECO:0000313" key="1">
    <source>
        <dbReference type="EMBL" id="ARF09381.1"/>
    </source>
</evidence>
<proteinExistence type="predicted"/>
<name>A0A1V0SCG4_9VIRU</name>
<dbReference type="EMBL" id="KY684085">
    <property type="protein sequence ID" value="ARF09381.1"/>
    <property type="molecule type" value="Genomic_DNA"/>
</dbReference>
<gene>
    <name evidence="1" type="ORF">Indivirus_1_4</name>
</gene>
<accession>A0A1V0SCG4</accession>
<protein>
    <submittedName>
        <fullName evidence="1">Uncharacterized protein</fullName>
    </submittedName>
</protein>
<organism evidence="1">
    <name type="scientific">Indivirus ILV1</name>
    <dbReference type="NCBI Taxonomy" id="1977633"/>
    <lineage>
        <taxon>Viruses</taxon>
        <taxon>Varidnaviria</taxon>
        <taxon>Bamfordvirae</taxon>
        <taxon>Nucleocytoviricota</taxon>
        <taxon>Megaviricetes</taxon>
        <taxon>Imitervirales</taxon>
        <taxon>Mimiviridae</taxon>
        <taxon>Klosneuvirinae</taxon>
        <taxon>Indivirus</taxon>
    </lineage>
</organism>